<dbReference type="AlphaFoldDB" id="A0A068SBW7"/>
<dbReference type="GO" id="GO:0003677">
    <property type="term" value="F:DNA binding"/>
    <property type="evidence" value="ECO:0007669"/>
    <property type="project" value="InterPro"/>
</dbReference>
<dbReference type="SMART" id="SM00320">
    <property type="entry name" value="WD40"/>
    <property type="match status" value="3"/>
</dbReference>
<dbReference type="SUPFAM" id="SSF50978">
    <property type="entry name" value="WD40 repeat-like"/>
    <property type="match status" value="1"/>
</dbReference>
<dbReference type="InterPro" id="IPR015943">
    <property type="entry name" value="WD40/YVTN_repeat-like_dom_sf"/>
</dbReference>
<dbReference type="Pfam" id="PF00400">
    <property type="entry name" value="WD40"/>
    <property type="match status" value="1"/>
</dbReference>
<dbReference type="PROSITE" id="PS00678">
    <property type="entry name" value="WD_REPEATS_1"/>
    <property type="match status" value="1"/>
</dbReference>
<dbReference type="GO" id="GO:0071169">
    <property type="term" value="P:establishment of protein localization to chromatin"/>
    <property type="evidence" value="ECO:0007669"/>
    <property type="project" value="TreeGrafter"/>
</dbReference>
<dbReference type="VEuPathDB" id="FungiDB:LCOR_09591.1"/>
<dbReference type="PANTHER" id="PTHR24370">
    <property type="entry name" value="OPTICIN"/>
    <property type="match status" value="1"/>
</dbReference>
<evidence type="ECO:0000256" key="1">
    <source>
        <dbReference type="ARBA" id="ARBA00004286"/>
    </source>
</evidence>
<dbReference type="PROSITE" id="PS50082">
    <property type="entry name" value="WD_REPEATS_2"/>
    <property type="match status" value="1"/>
</dbReference>
<dbReference type="InterPro" id="IPR017956">
    <property type="entry name" value="AT_hook_DNA-bd_motif"/>
</dbReference>
<gene>
    <name evidence="10" type="ORF">LCOR_09591.1</name>
</gene>
<feature type="compositionally biased region" description="Low complexity" evidence="8">
    <location>
        <begin position="139"/>
        <end position="152"/>
    </location>
</feature>
<dbReference type="GO" id="GO:0006325">
    <property type="term" value="P:chromatin organization"/>
    <property type="evidence" value="ECO:0007669"/>
    <property type="project" value="UniProtKB-KW"/>
</dbReference>
<evidence type="ECO:0000313" key="11">
    <source>
        <dbReference type="Proteomes" id="UP000027586"/>
    </source>
</evidence>
<feature type="domain" description="Leucine-rich repeat and WD repeat-containing protein 1 WD" evidence="9">
    <location>
        <begin position="266"/>
        <end position="440"/>
    </location>
</feature>
<feature type="compositionally biased region" description="Low complexity" evidence="8">
    <location>
        <begin position="80"/>
        <end position="107"/>
    </location>
</feature>
<dbReference type="PROSITE" id="PS50294">
    <property type="entry name" value="WD_REPEATS_REGION"/>
    <property type="match status" value="1"/>
</dbReference>
<keyword evidence="2" id="KW-0158">Chromosome</keyword>
<feature type="compositionally biased region" description="Low complexity" evidence="8">
    <location>
        <begin position="187"/>
        <end position="233"/>
    </location>
</feature>
<evidence type="ECO:0000313" key="10">
    <source>
        <dbReference type="EMBL" id="CDH58741.1"/>
    </source>
</evidence>
<evidence type="ECO:0000256" key="4">
    <source>
        <dbReference type="ARBA" id="ARBA00022614"/>
    </source>
</evidence>
<dbReference type="EMBL" id="CBTN010000060">
    <property type="protein sequence ID" value="CDH58741.1"/>
    <property type="molecule type" value="Genomic_DNA"/>
</dbReference>
<evidence type="ECO:0000256" key="6">
    <source>
        <dbReference type="ARBA" id="ARBA00022853"/>
    </source>
</evidence>
<comment type="caution">
    <text evidence="10">The sequence shown here is derived from an EMBL/GenBank/DDBJ whole genome shotgun (WGS) entry which is preliminary data.</text>
</comment>
<dbReference type="Gene3D" id="2.130.10.10">
    <property type="entry name" value="YVTN repeat-like/Quinoprotein amine dehydrogenase"/>
    <property type="match status" value="1"/>
</dbReference>
<evidence type="ECO:0000256" key="2">
    <source>
        <dbReference type="ARBA" id="ARBA00022454"/>
    </source>
</evidence>
<evidence type="ECO:0000256" key="8">
    <source>
        <dbReference type="SAM" id="MobiDB-lite"/>
    </source>
</evidence>
<name>A0A068SBW7_9FUNG</name>
<protein>
    <recommendedName>
        <fullName evidence="9">Leucine-rich repeat and WD repeat-containing protein 1 WD domain-containing protein</fullName>
    </recommendedName>
</protein>
<evidence type="ECO:0000256" key="7">
    <source>
        <dbReference type="PROSITE-ProRule" id="PRU00221"/>
    </source>
</evidence>
<keyword evidence="5" id="KW-0677">Repeat</keyword>
<dbReference type="PRINTS" id="PR00929">
    <property type="entry name" value="ATHOOK"/>
</dbReference>
<dbReference type="GO" id="GO:0005664">
    <property type="term" value="C:nuclear origin of replication recognition complex"/>
    <property type="evidence" value="ECO:0007669"/>
    <property type="project" value="TreeGrafter"/>
</dbReference>
<sequence length="632" mass="69277">MGYRYTAALLGQSDSSATTNKKVGTTLNYVHLKSLTAVIPLFYPPSIMVEKSTTRKRAQAKPTDTATRDKRARLGGTSNSSTALPSTRLSTSTTTVNTTTTTATAPRPRGRPPKNPNATSSNVDTPPAPRPRGRPPKNPNATTPTTPSSGSTHDSAMKSRQAQVREQEISLVRPTSKILRRPAPKEQASTTQSATGATVGTAKPKPSTARASTASTKNTSTTATKRTSKTPSRVTKQVHPVLPIIKSPFRLQYVMQGHVEEDARTERANLWGCEYEPGTNVVAVCGGDMILFLDVQQGRYVKKYSHVESNEEFKCLAWTLLKGSKDLRDDEADEDDKCTVLAAAGRLGSIKLVNALQNQCFRHLFGHGKQIRKLQFSKAHPRWLFSASDDMSVRLWDIGTPNNKQENNSACLAKFMIPTKLSVPTAINAFRGNLMVGCAEGDLVHFDMKDAGLDKLEDKQVDGGAGTIVKNKIVYPAGDEWHEGYVDDVYILGQHSGNPHPLDGCIVSRGVEDYEILVWKHKSSTKNDADIAISLEWPESVDEVGLRFKVIERHDQKVIVAGDYDGQIRLYNFGDGKLSKTLEDNSKEMFQPTKVLSHPKSSGLIRDVCVSEDTSTIVAVDSNNHIFVWSCR</sequence>
<dbReference type="STRING" id="1263082.A0A068SBW7"/>
<dbReference type="InterPro" id="IPR019775">
    <property type="entry name" value="WD40_repeat_CS"/>
</dbReference>
<organism evidence="10 11">
    <name type="scientific">Lichtheimia corymbifera JMRC:FSU:9682</name>
    <dbReference type="NCBI Taxonomy" id="1263082"/>
    <lineage>
        <taxon>Eukaryota</taxon>
        <taxon>Fungi</taxon>
        <taxon>Fungi incertae sedis</taxon>
        <taxon>Mucoromycota</taxon>
        <taxon>Mucoromycotina</taxon>
        <taxon>Mucoromycetes</taxon>
        <taxon>Mucorales</taxon>
        <taxon>Lichtheimiaceae</taxon>
        <taxon>Lichtheimia</taxon>
    </lineage>
</organism>
<keyword evidence="11" id="KW-1185">Reference proteome</keyword>
<reference evidence="10" key="1">
    <citation type="submission" date="2013-08" db="EMBL/GenBank/DDBJ databases">
        <title>Gene expansion shapes genome architecture in the human pathogen Lichtheimia corymbifera: an evolutionary genomics analysis in the ancient terrestrial Mucorales (Mucoromycotina).</title>
        <authorList>
            <person name="Schwartze V.U."/>
            <person name="Winter S."/>
            <person name="Shelest E."/>
            <person name="Marcet-Houben M."/>
            <person name="Horn F."/>
            <person name="Wehner S."/>
            <person name="Hoffmann K."/>
            <person name="Riege K."/>
            <person name="Sammeth M."/>
            <person name="Nowrousian M."/>
            <person name="Valiante V."/>
            <person name="Linde J."/>
            <person name="Jacobsen I.D."/>
            <person name="Marz M."/>
            <person name="Brakhage A.A."/>
            <person name="Gabaldon T."/>
            <person name="Bocker S."/>
            <person name="Voigt K."/>
        </authorList>
    </citation>
    <scope>NUCLEOTIDE SEQUENCE [LARGE SCALE GENOMIC DNA]</scope>
    <source>
        <strain evidence="10">FSU 9682</strain>
    </source>
</reference>
<feature type="repeat" description="WD" evidence="7">
    <location>
        <begin position="364"/>
        <end position="406"/>
    </location>
</feature>
<evidence type="ECO:0000259" key="9">
    <source>
        <dbReference type="Pfam" id="PF23215"/>
    </source>
</evidence>
<proteinExistence type="predicted"/>
<feature type="region of interest" description="Disordered" evidence="8">
    <location>
        <begin position="52"/>
        <end position="236"/>
    </location>
</feature>
<dbReference type="PANTHER" id="PTHR24370:SF10">
    <property type="entry name" value="LEUCINE-RICH REPEAT AND WD REPEAT-CONTAINING PROTEIN 1"/>
    <property type="match status" value="1"/>
</dbReference>
<dbReference type="InterPro" id="IPR001680">
    <property type="entry name" value="WD40_rpt"/>
</dbReference>
<dbReference type="OrthoDB" id="7318948at2759"/>
<dbReference type="InterPro" id="IPR052489">
    <property type="entry name" value="LRWD1"/>
</dbReference>
<comment type="subcellular location">
    <subcellularLocation>
        <location evidence="1">Chromosome</location>
    </subcellularLocation>
</comment>
<dbReference type="Pfam" id="PF23215">
    <property type="entry name" value="WD_LRWD1"/>
    <property type="match status" value="1"/>
</dbReference>
<dbReference type="Proteomes" id="UP000027586">
    <property type="component" value="Unassembled WGS sequence"/>
</dbReference>
<evidence type="ECO:0000256" key="5">
    <source>
        <dbReference type="ARBA" id="ARBA00022737"/>
    </source>
</evidence>
<keyword evidence="3 7" id="KW-0853">WD repeat</keyword>
<evidence type="ECO:0000256" key="3">
    <source>
        <dbReference type="ARBA" id="ARBA00022574"/>
    </source>
</evidence>
<keyword evidence="4" id="KW-0433">Leucine-rich repeat</keyword>
<keyword evidence="6" id="KW-0156">Chromatin regulator</keyword>
<dbReference type="InterPro" id="IPR056160">
    <property type="entry name" value="WD_LRWD1"/>
</dbReference>
<dbReference type="SMART" id="SM00384">
    <property type="entry name" value="AT_hook"/>
    <property type="match status" value="2"/>
</dbReference>
<accession>A0A068SBW7</accession>
<dbReference type="GO" id="GO:0003682">
    <property type="term" value="F:chromatin binding"/>
    <property type="evidence" value="ECO:0007669"/>
    <property type="project" value="TreeGrafter"/>
</dbReference>
<dbReference type="InterPro" id="IPR036322">
    <property type="entry name" value="WD40_repeat_dom_sf"/>
</dbReference>